<dbReference type="Gene3D" id="2.30.30.130">
    <property type="entry name" value="Transposase, Mu, C-terminal"/>
    <property type="match status" value="1"/>
</dbReference>
<accession>A0ABN5Q5F3</accession>
<evidence type="ECO:0000259" key="1">
    <source>
        <dbReference type="PROSITE" id="PS51702"/>
    </source>
</evidence>
<dbReference type="Gene3D" id="1.10.10.10">
    <property type="entry name" value="Winged helix-like DNA-binding domain superfamily/Winged helix DNA-binding domain"/>
    <property type="match status" value="1"/>
</dbReference>
<sequence length="694" mass="79664">MYLTAKELVGIAGMPTDIRNIRILLNKWANDDQKRERAYREEGARGKKPTEYHIDCLPEETRMALMQQIAKEEADKSQSAETREMSSAELWYEFDLATDKQKERATAAHELCVRVRTYMDDGMNQREAMRKVAEESDSSFGRIHRYFYISPGLRTNRIPKNDWLPALLDGRGGATRTADMPDEAWELFKADYLRPEMKSGTFTEVYRRLSRIAEARGWELPCLGTFKNRVKRDIPKELVLLKRFGLAEFQQTVIPAQRRSRKGLHAMQVVAGDGHKCRVFCKRNGKVFRPVIWAFIDVYSSMIVGYSVDISENTEMLGLAVYNMVSTYHAPMQYIFDRGSVLLGEAMTGRMSRPKRDGSGKLVHKKFDAYEIEGALTAMGSSVNWIRRYDDNEGSKGNSRANPIERLWHSKGGFGQFEREPVFDKAYTGANIDDKPANYNENNAVDYDVFLEHLDAWIHRWNHEEGRRTEMAKSRKLSYAQVFKESYEQSEIPKPTQEQLALCLLRTRKGAKVYEGGLVELNAGDYSNHETNRYRSPLLFEYVGSKVMLRFNPYDLTQYVLAYSEDGRFIGKIPLYGDVAVNDLSAPRHKRLMEDSEVERVENIASVMITKTVDDLVEAYAPKEHEKTDIGGPVPGITKMVPSMPRTLDDFSDFDMGEKTKRAVGHDASWDADDDYFNDDMTRVIQQQFGKNTE</sequence>
<dbReference type="InterPro" id="IPR015126">
    <property type="entry name" value="Mu_I-gamma"/>
</dbReference>
<dbReference type="Proteomes" id="UP000272136">
    <property type="component" value="Chromosome 1"/>
</dbReference>
<name>A0ABN5Q5F3_9VIBR</name>
<dbReference type="SUPFAM" id="SSF46955">
    <property type="entry name" value="Putative DNA-binding domain"/>
    <property type="match status" value="1"/>
</dbReference>
<dbReference type="InterPro" id="IPR003314">
    <property type="entry name" value="Mu-type_HTH"/>
</dbReference>
<evidence type="ECO:0000313" key="3">
    <source>
        <dbReference type="EMBL" id="AYO15266.1"/>
    </source>
</evidence>
<dbReference type="SUPFAM" id="SSF46689">
    <property type="entry name" value="Homeodomain-like"/>
    <property type="match status" value="2"/>
</dbReference>
<gene>
    <name evidence="2" type="ORF">D0812_08205</name>
    <name evidence="3" type="ORF">D0812_12900</name>
</gene>
<dbReference type="InterPro" id="IPR004189">
    <property type="entry name" value="Phage_Mu_transposase"/>
</dbReference>
<evidence type="ECO:0000313" key="4">
    <source>
        <dbReference type="Proteomes" id="UP000272136"/>
    </source>
</evidence>
<dbReference type="EMBL" id="CP033137">
    <property type="protein sequence ID" value="AYO15266.1"/>
    <property type="molecule type" value="Genomic_DNA"/>
</dbReference>
<dbReference type="InterPro" id="IPR036388">
    <property type="entry name" value="WH-like_DNA-bd_sf"/>
</dbReference>
<dbReference type="PROSITE" id="PS51702">
    <property type="entry name" value="HTH_MU"/>
    <property type="match status" value="1"/>
</dbReference>
<dbReference type="Pfam" id="PF09299">
    <property type="entry name" value="Mu-transpos_C"/>
    <property type="match status" value="1"/>
</dbReference>
<dbReference type="InterPro" id="IPR009061">
    <property type="entry name" value="DNA-bd_dom_put_sf"/>
</dbReference>
<dbReference type="EMBL" id="CP033137">
    <property type="protein sequence ID" value="AYO14386.1"/>
    <property type="molecule type" value="Genomic_DNA"/>
</dbReference>
<dbReference type="InterPro" id="IPR015378">
    <property type="entry name" value="Transposase-like_Mu_C"/>
</dbReference>
<dbReference type="InterPro" id="IPR036397">
    <property type="entry name" value="RNaseH_sf"/>
</dbReference>
<reference evidence="3 4" key="1">
    <citation type="submission" date="2018-10" db="EMBL/GenBank/DDBJ databases">
        <title>Whole Genome of Vibrio owensii strain 170502, isolated from Acute Hepatopancreatic Necrosis Disease (AHPND) shrimp.</title>
        <authorList>
            <person name="Yan M."/>
            <person name="Wang X."/>
            <person name="Wang Y."/>
        </authorList>
    </citation>
    <scope>NUCLEOTIDE SEQUENCE [LARGE SCALE GENOMIC DNA]</scope>
    <source>
        <strain evidence="3 4">1700302</strain>
    </source>
</reference>
<dbReference type="Pfam" id="PF09039">
    <property type="entry name" value="HTH_Tnp_Mu_2"/>
    <property type="match status" value="1"/>
</dbReference>
<dbReference type="SUPFAM" id="SSF50610">
    <property type="entry name" value="mu transposase, C-terminal domain"/>
    <property type="match status" value="1"/>
</dbReference>
<keyword evidence="4" id="KW-1185">Reference proteome</keyword>
<dbReference type="InterPro" id="IPR009057">
    <property type="entry name" value="Homeodomain-like_sf"/>
</dbReference>
<dbReference type="Gene3D" id="1.10.10.60">
    <property type="entry name" value="Homeodomain-like"/>
    <property type="match status" value="2"/>
</dbReference>
<dbReference type="Pfam" id="PF02914">
    <property type="entry name" value="DDE_2"/>
    <property type="match status" value="1"/>
</dbReference>
<dbReference type="RefSeq" id="WP_122044975.1">
    <property type="nucleotide sequence ID" value="NZ_CP033137.1"/>
</dbReference>
<protein>
    <recommendedName>
        <fullName evidence="1">HTH Mu-type domain-containing protein</fullName>
    </recommendedName>
</protein>
<feature type="domain" description="HTH Mu-type" evidence="1">
    <location>
        <begin position="1"/>
        <end position="73"/>
    </location>
</feature>
<dbReference type="Pfam" id="PF02316">
    <property type="entry name" value="HTH_Tnp_Mu_1"/>
    <property type="match status" value="1"/>
</dbReference>
<proteinExistence type="predicted"/>
<dbReference type="InterPro" id="IPR009004">
    <property type="entry name" value="Transposase_Mu_C"/>
</dbReference>
<organism evidence="3 4">
    <name type="scientific">Vibrio owensii</name>
    <dbReference type="NCBI Taxonomy" id="696485"/>
    <lineage>
        <taxon>Bacteria</taxon>
        <taxon>Pseudomonadati</taxon>
        <taxon>Pseudomonadota</taxon>
        <taxon>Gammaproteobacteria</taxon>
        <taxon>Vibrionales</taxon>
        <taxon>Vibrionaceae</taxon>
        <taxon>Vibrio</taxon>
    </lineage>
</organism>
<evidence type="ECO:0000313" key="2">
    <source>
        <dbReference type="EMBL" id="AYO14386.1"/>
    </source>
</evidence>
<dbReference type="SUPFAM" id="SSF53098">
    <property type="entry name" value="Ribonuclease H-like"/>
    <property type="match status" value="1"/>
</dbReference>
<dbReference type="InterPro" id="IPR012337">
    <property type="entry name" value="RNaseH-like_sf"/>
</dbReference>
<dbReference type="Gene3D" id="3.30.420.10">
    <property type="entry name" value="Ribonuclease H-like superfamily/Ribonuclease H"/>
    <property type="match status" value="1"/>
</dbReference>